<evidence type="ECO:0000313" key="2">
    <source>
        <dbReference type="EMBL" id="KRY81318.1"/>
    </source>
</evidence>
<keyword evidence="3" id="KW-1185">Reference proteome</keyword>
<dbReference type="Proteomes" id="UP000054995">
    <property type="component" value="Unassembled WGS sequence"/>
</dbReference>
<dbReference type="OrthoDB" id="5844348at2759"/>
<accession>A0A0V1F561</accession>
<dbReference type="AlphaFoldDB" id="A0A0V1F561"/>
<gene>
    <name evidence="2" type="ORF">T4D_7412</name>
</gene>
<reference evidence="2 3" key="1">
    <citation type="submission" date="2015-01" db="EMBL/GenBank/DDBJ databases">
        <title>Evolution of Trichinella species and genotypes.</title>
        <authorList>
            <person name="Korhonen P.K."/>
            <person name="Edoardo P."/>
            <person name="Giuseppe L.R."/>
            <person name="Gasser R.B."/>
        </authorList>
    </citation>
    <scope>NUCLEOTIDE SEQUENCE [LARGE SCALE GENOMIC DNA]</scope>
    <source>
        <strain evidence="2">ISS470</strain>
    </source>
</reference>
<evidence type="ECO:0000313" key="3">
    <source>
        <dbReference type="Proteomes" id="UP000054995"/>
    </source>
</evidence>
<proteinExistence type="predicted"/>
<dbReference type="EMBL" id="JYDT01000242">
    <property type="protein sequence ID" value="KRY81318.1"/>
    <property type="molecule type" value="Genomic_DNA"/>
</dbReference>
<keyword evidence="1" id="KW-1133">Transmembrane helix</keyword>
<evidence type="ECO:0000256" key="1">
    <source>
        <dbReference type="SAM" id="Phobius"/>
    </source>
</evidence>
<comment type="caution">
    <text evidence="2">The sequence shown here is derived from an EMBL/GenBank/DDBJ whole genome shotgun (WGS) entry which is preliminary data.</text>
</comment>
<sequence length="393" mass="44259">MESEKIQFAYTQRNQQKFVYKVLHLEAHKLQQQMLDLRISKQNCFNGMRGCPGKLYTNLDATEQLLNELKRLAAEYLRPVSEIYDELASNASNNLDTAIYFSSWDQARNTKYYSRAKRYPRLLARRQDLRLTAEQTTTKSGWCEAAGAEMGHLRLSHPALHSKAEELGVHLAPAKFVCDFKTSLIPSIQGNFPNIRVQGSKKKKVKMLMALAFLLVNLVPAGFEILNVGTSGPVRANNHLEGWNSRTNKRARKHHLGFYQFFQLIIDEHGKTENVVRHMDDGYTRGKGCFPLLASSELLGACCTACKMAQIFQNIRNDICNAISDESGLVGKIFAKIEQKSGQSRYQAAVILAIVICVLLIVSPSAGLLCNWICFGYPAMKTLMEMQANDITQ</sequence>
<keyword evidence="1" id="KW-0812">Transmembrane</keyword>
<feature type="transmembrane region" description="Helical" evidence="1">
    <location>
        <begin position="205"/>
        <end position="223"/>
    </location>
</feature>
<keyword evidence="1" id="KW-0472">Membrane</keyword>
<feature type="transmembrane region" description="Helical" evidence="1">
    <location>
        <begin position="348"/>
        <end position="374"/>
    </location>
</feature>
<name>A0A0V1F561_TRIPS</name>
<organism evidence="2 3">
    <name type="scientific">Trichinella pseudospiralis</name>
    <name type="common">Parasitic roundworm</name>
    <dbReference type="NCBI Taxonomy" id="6337"/>
    <lineage>
        <taxon>Eukaryota</taxon>
        <taxon>Metazoa</taxon>
        <taxon>Ecdysozoa</taxon>
        <taxon>Nematoda</taxon>
        <taxon>Enoplea</taxon>
        <taxon>Dorylaimia</taxon>
        <taxon>Trichinellida</taxon>
        <taxon>Trichinellidae</taxon>
        <taxon>Trichinella</taxon>
    </lineage>
</organism>
<protein>
    <submittedName>
        <fullName evidence="2">Uncharacterized protein</fullName>
    </submittedName>
</protein>